<dbReference type="GO" id="GO:0016757">
    <property type="term" value="F:glycosyltransferase activity"/>
    <property type="evidence" value="ECO:0007669"/>
    <property type="project" value="InterPro"/>
</dbReference>
<dbReference type="InterPro" id="IPR001296">
    <property type="entry name" value="Glyco_trans_1"/>
</dbReference>
<dbReference type="KEGG" id="csg:Cylst_4190"/>
<dbReference type="RefSeq" id="WP_015209532.1">
    <property type="nucleotide sequence ID" value="NC_019757.1"/>
</dbReference>
<organism evidence="3 4">
    <name type="scientific">Cylindrospermum stagnale PCC 7417</name>
    <dbReference type="NCBI Taxonomy" id="56107"/>
    <lineage>
        <taxon>Bacteria</taxon>
        <taxon>Bacillati</taxon>
        <taxon>Cyanobacteriota</taxon>
        <taxon>Cyanophyceae</taxon>
        <taxon>Nostocales</taxon>
        <taxon>Nostocaceae</taxon>
        <taxon>Cylindrospermum</taxon>
    </lineage>
</organism>
<feature type="domain" description="Glycosyl transferase family 1" evidence="1">
    <location>
        <begin position="191"/>
        <end position="356"/>
    </location>
</feature>
<evidence type="ECO:0000313" key="4">
    <source>
        <dbReference type="Proteomes" id="UP000010475"/>
    </source>
</evidence>
<evidence type="ECO:0000259" key="2">
    <source>
        <dbReference type="Pfam" id="PF13439"/>
    </source>
</evidence>
<dbReference type="Pfam" id="PF00534">
    <property type="entry name" value="Glycos_transf_1"/>
    <property type="match status" value="1"/>
</dbReference>
<dbReference type="SUPFAM" id="SSF53756">
    <property type="entry name" value="UDP-Glycosyltransferase/glycogen phosphorylase"/>
    <property type="match status" value="1"/>
</dbReference>
<dbReference type="CDD" id="cd03807">
    <property type="entry name" value="GT4_WbnK-like"/>
    <property type="match status" value="1"/>
</dbReference>
<dbReference type="STRING" id="56107.Cylst_4190"/>
<evidence type="ECO:0000313" key="3">
    <source>
        <dbReference type="EMBL" id="AFZ26290.1"/>
    </source>
</evidence>
<dbReference type="InterPro" id="IPR028098">
    <property type="entry name" value="Glyco_trans_4-like_N"/>
</dbReference>
<dbReference type="Gene3D" id="3.40.50.2000">
    <property type="entry name" value="Glycogen Phosphorylase B"/>
    <property type="match status" value="2"/>
</dbReference>
<dbReference type="AlphaFoldDB" id="K9X0Z8"/>
<accession>K9X0Z8</accession>
<name>K9X0Z8_9NOST</name>
<keyword evidence="4" id="KW-1185">Reference proteome</keyword>
<dbReference type="eggNOG" id="COG0438">
    <property type="taxonomic scope" value="Bacteria"/>
</dbReference>
<proteinExistence type="predicted"/>
<dbReference type="HOGENOM" id="CLU_009583_0_3_3"/>
<reference evidence="3 4" key="1">
    <citation type="submission" date="2012-06" db="EMBL/GenBank/DDBJ databases">
        <title>Finished chromosome of genome of Cylindrospermum stagnale PCC 7417.</title>
        <authorList>
            <consortium name="US DOE Joint Genome Institute"/>
            <person name="Gugger M."/>
            <person name="Coursin T."/>
            <person name="Rippka R."/>
            <person name="Tandeau De Marsac N."/>
            <person name="Huntemann M."/>
            <person name="Wei C.-L."/>
            <person name="Han J."/>
            <person name="Detter J.C."/>
            <person name="Han C."/>
            <person name="Tapia R."/>
            <person name="Chen A."/>
            <person name="Kyrpides N."/>
            <person name="Mavromatis K."/>
            <person name="Markowitz V."/>
            <person name="Szeto E."/>
            <person name="Ivanova N."/>
            <person name="Pagani I."/>
            <person name="Pati A."/>
            <person name="Goodwin L."/>
            <person name="Nordberg H.P."/>
            <person name="Cantor M.N."/>
            <person name="Hua S.X."/>
            <person name="Woyke T."/>
            <person name="Kerfeld C.A."/>
        </authorList>
    </citation>
    <scope>NUCLEOTIDE SEQUENCE [LARGE SCALE GENOMIC DNA]</scope>
    <source>
        <strain evidence="3 4">PCC 7417</strain>
    </source>
</reference>
<sequence>MNKRFVIAHVITGLSKAGAEMMLYNLLSKTNRDIFNPLVISLMDRDVLGERIESLGIPVYTIGMKPGEFPTPAVVWRLIKTINQHKPDLIQGWMYHANIAAWIANILSFQKVPVIWNIHHSINGLSSEKRMSQAIIKFGRVISKYTNQVVYVSQNSKAEHESLGYCSENSCVIPNGFDTSIFKPSDEARLRFRFEIGLPSDAFLIGLICRFHPMKDHHNFLQAARLLQKHYPDIHFILVGQNVDNNNKVLQQLLQKLKISHINLLGERSDIPIITAALDIACSSSAYGEAFPMIAGEAMSCCVPCVMTDVGDTSWAVGNTGKIVPPRNPEALANAWKELIMMGEEERKALGKAARARVIECFSLESVVDKFENLHESLLSKKYKTTGDYRPFTRRTSA</sequence>
<gene>
    <name evidence="3" type="ORF">Cylst_4190</name>
</gene>
<dbReference type="EMBL" id="CP003642">
    <property type="protein sequence ID" value="AFZ26290.1"/>
    <property type="molecule type" value="Genomic_DNA"/>
</dbReference>
<dbReference type="Pfam" id="PF13439">
    <property type="entry name" value="Glyco_transf_4"/>
    <property type="match status" value="1"/>
</dbReference>
<feature type="domain" description="Glycosyltransferase subfamily 4-like N-terminal" evidence="2">
    <location>
        <begin position="18"/>
        <end position="180"/>
    </location>
</feature>
<dbReference type="OrthoDB" id="9787617at2"/>
<evidence type="ECO:0000259" key="1">
    <source>
        <dbReference type="Pfam" id="PF00534"/>
    </source>
</evidence>
<dbReference type="Proteomes" id="UP000010475">
    <property type="component" value="Chromosome"/>
</dbReference>
<dbReference type="PANTHER" id="PTHR12526">
    <property type="entry name" value="GLYCOSYLTRANSFERASE"/>
    <property type="match status" value="1"/>
</dbReference>
<protein>
    <submittedName>
        <fullName evidence="3">Glycosyltransferase</fullName>
    </submittedName>
</protein>
<keyword evidence="3" id="KW-0808">Transferase</keyword>